<evidence type="ECO:0000313" key="1">
    <source>
        <dbReference type="EMBL" id="GAF69196.1"/>
    </source>
</evidence>
<accession>X0S1Q6</accession>
<gene>
    <name evidence="1" type="ORF">S01H1_07476</name>
</gene>
<organism evidence="1">
    <name type="scientific">marine sediment metagenome</name>
    <dbReference type="NCBI Taxonomy" id="412755"/>
    <lineage>
        <taxon>unclassified sequences</taxon>
        <taxon>metagenomes</taxon>
        <taxon>ecological metagenomes</taxon>
    </lineage>
</organism>
<protein>
    <submittedName>
        <fullName evidence="1">Uncharacterized protein</fullName>
    </submittedName>
</protein>
<sequence>MRFQTVASFFAACTNSVQLSECCQLAITGEGSTPLDPMIPRRYRRLSAVLQIPVLIALLAGEVAKVRAAVNGEDD</sequence>
<name>X0S1Q6_9ZZZZ</name>
<dbReference type="AlphaFoldDB" id="X0S1Q6"/>
<comment type="caution">
    <text evidence="1">The sequence shown here is derived from an EMBL/GenBank/DDBJ whole genome shotgun (WGS) entry which is preliminary data.</text>
</comment>
<proteinExistence type="predicted"/>
<reference evidence="1" key="1">
    <citation type="journal article" date="2014" name="Front. Microbiol.">
        <title>High frequency of phylogenetically diverse reductive dehalogenase-homologous genes in deep subseafloor sedimentary metagenomes.</title>
        <authorList>
            <person name="Kawai M."/>
            <person name="Futagami T."/>
            <person name="Toyoda A."/>
            <person name="Takaki Y."/>
            <person name="Nishi S."/>
            <person name="Hori S."/>
            <person name="Arai W."/>
            <person name="Tsubouchi T."/>
            <person name="Morono Y."/>
            <person name="Uchiyama I."/>
            <person name="Ito T."/>
            <person name="Fujiyama A."/>
            <person name="Inagaki F."/>
            <person name="Takami H."/>
        </authorList>
    </citation>
    <scope>NUCLEOTIDE SEQUENCE</scope>
    <source>
        <strain evidence="1">Expedition CK06-06</strain>
    </source>
</reference>
<dbReference type="EMBL" id="BARS01003855">
    <property type="protein sequence ID" value="GAF69196.1"/>
    <property type="molecule type" value="Genomic_DNA"/>
</dbReference>